<evidence type="ECO:0000313" key="6">
    <source>
        <dbReference type="EMBL" id="KAF7330301.1"/>
    </source>
</evidence>
<reference evidence="6" key="1">
    <citation type="submission" date="2020-05" db="EMBL/GenBank/DDBJ databases">
        <title>Mycena genomes resolve the evolution of fungal bioluminescence.</title>
        <authorList>
            <person name="Tsai I.J."/>
        </authorList>
    </citation>
    <scope>NUCLEOTIDE SEQUENCE</scope>
    <source>
        <strain evidence="6">CCC161011</strain>
    </source>
</reference>
<evidence type="ECO:0000256" key="2">
    <source>
        <dbReference type="PIRSR" id="PIRSR601461-1"/>
    </source>
</evidence>
<dbReference type="GO" id="GO:0004190">
    <property type="term" value="F:aspartic-type endopeptidase activity"/>
    <property type="evidence" value="ECO:0007669"/>
    <property type="project" value="InterPro"/>
</dbReference>
<dbReference type="InterPro" id="IPR033121">
    <property type="entry name" value="PEPTIDASE_A1"/>
</dbReference>
<feature type="active site" evidence="2">
    <location>
        <position position="257"/>
    </location>
</feature>
<evidence type="ECO:0000259" key="5">
    <source>
        <dbReference type="PROSITE" id="PS51767"/>
    </source>
</evidence>
<evidence type="ECO:0000256" key="3">
    <source>
        <dbReference type="PIRSR" id="PIRSR601461-2"/>
    </source>
</evidence>
<name>A0A8H6WXI5_9AGAR</name>
<feature type="active site" evidence="2">
    <location>
        <position position="67"/>
    </location>
</feature>
<feature type="domain" description="Peptidase A1" evidence="5">
    <location>
        <begin position="49"/>
        <end position="386"/>
    </location>
</feature>
<evidence type="ECO:0000313" key="7">
    <source>
        <dbReference type="Proteomes" id="UP000620124"/>
    </source>
</evidence>
<dbReference type="Proteomes" id="UP000620124">
    <property type="component" value="Unassembled WGS sequence"/>
</dbReference>
<dbReference type="InterPro" id="IPR034164">
    <property type="entry name" value="Pepsin-like_dom"/>
</dbReference>
<dbReference type="EMBL" id="JACAZI010000033">
    <property type="protein sequence ID" value="KAF7330301.1"/>
    <property type="molecule type" value="Genomic_DNA"/>
</dbReference>
<feature type="region of interest" description="Disordered" evidence="4">
    <location>
        <begin position="1"/>
        <end position="22"/>
    </location>
</feature>
<dbReference type="PRINTS" id="PR00792">
    <property type="entry name" value="PEPSIN"/>
</dbReference>
<comment type="caution">
    <text evidence="6">The sequence shown here is derived from an EMBL/GenBank/DDBJ whole genome shotgun (WGS) entry which is preliminary data.</text>
</comment>
<accession>A0A8H6WXI5</accession>
<dbReference type="PANTHER" id="PTHR47966">
    <property type="entry name" value="BETA-SITE APP-CLEAVING ENZYME, ISOFORM A-RELATED"/>
    <property type="match status" value="1"/>
</dbReference>
<dbReference type="Pfam" id="PF00026">
    <property type="entry name" value="Asp"/>
    <property type="match status" value="1"/>
</dbReference>
<dbReference type="Gene3D" id="2.40.70.10">
    <property type="entry name" value="Acid Proteases"/>
    <property type="match status" value="2"/>
</dbReference>
<dbReference type="PROSITE" id="PS51767">
    <property type="entry name" value="PEPTIDASE_A1"/>
    <property type="match status" value="1"/>
</dbReference>
<comment type="similarity">
    <text evidence="1">Belongs to the peptidase A1 family.</text>
</comment>
<keyword evidence="3" id="KW-1015">Disulfide bond</keyword>
<protein>
    <submittedName>
        <fullName evidence="6">Acid protease</fullName>
    </submittedName>
</protein>
<dbReference type="CDD" id="cd05471">
    <property type="entry name" value="pepsin_like"/>
    <property type="match status" value="1"/>
</dbReference>
<dbReference type="SUPFAM" id="SSF50630">
    <property type="entry name" value="Acid proteases"/>
    <property type="match status" value="1"/>
</dbReference>
<feature type="disulfide bond" evidence="3">
    <location>
        <begin position="80"/>
        <end position="88"/>
    </location>
</feature>
<organism evidence="6 7">
    <name type="scientific">Mycena venus</name>
    <dbReference type="NCBI Taxonomy" id="2733690"/>
    <lineage>
        <taxon>Eukaryota</taxon>
        <taxon>Fungi</taxon>
        <taxon>Dikarya</taxon>
        <taxon>Basidiomycota</taxon>
        <taxon>Agaricomycotina</taxon>
        <taxon>Agaricomycetes</taxon>
        <taxon>Agaricomycetidae</taxon>
        <taxon>Agaricales</taxon>
        <taxon>Marasmiineae</taxon>
        <taxon>Mycenaceae</taxon>
        <taxon>Mycena</taxon>
    </lineage>
</organism>
<dbReference type="InterPro" id="IPR001461">
    <property type="entry name" value="Aspartic_peptidase_A1"/>
</dbReference>
<keyword evidence="7" id="KW-1185">Reference proteome</keyword>
<proteinExistence type="inferred from homology"/>
<sequence length="390" mass="41928">MPQEDETPDFNPETAADAGRASDIEVTKAHKTSYSHSAPLDIEANDIGYLATFLLGTPSREFRLLVDSGSADMWVGGERCQGDDGDSCGDHRFLGPKSSSSFRDTGRPWYTGYGTGTVSGNLVNDAVKLADLRLQNHTFGVTQNESAQFTADDIPLDGVIGCAKQSLSIQQTPTLLNALKTADLIAERTFSYKISRESDGKNDGEITVGGMDPSKYDASSLIRVKNVNDAGFWEAKLDAMKVNNQVVDLGDRSCIFDTGTTLFIAPKPVGVSCQNLKGGIYNGSKLQDVDAIHKSIPGAKFEDSVNAWTVPCNTTILVALIIGKRSFPIRPDDLAFLPFDNTTGACTSAIAGGDVNEGPTHWLIGDTWLKNVYLSTNEDTNEISVARLAN</sequence>
<dbReference type="OrthoDB" id="2747330at2759"/>
<evidence type="ECO:0000256" key="4">
    <source>
        <dbReference type="SAM" id="MobiDB-lite"/>
    </source>
</evidence>
<dbReference type="GO" id="GO:0006508">
    <property type="term" value="P:proteolysis"/>
    <property type="evidence" value="ECO:0007669"/>
    <property type="project" value="UniProtKB-KW"/>
</dbReference>
<keyword evidence="6" id="KW-0645">Protease</keyword>
<gene>
    <name evidence="6" type="ORF">MVEN_02468100</name>
</gene>
<dbReference type="InterPro" id="IPR021109">
    <property type="entry name" value="Peptidase_aspartic_dom_sf"/>
</dbReference>
<keyword evidence="6" id="KW-0378">Hydrolase</keyword>
<dbReference type="PANTHER" id="PTHR47966:SF75">
    <property type="entry name" value="ENDOPEPTIDASE (CTSD), PUTATIVE (AFU_ORTHOLOGUE AFUA_4G07040)-RELATED"/>
    <property type="match status" value="1"/>
</dbReference>
<dbReference type="AlphaFoldDB" id="A0A8H6WXI5"/>
<evidence type="ECO:0000256" key="1">
    <source>
        <dbReference type="ARBA" id="ARBA00007447"/>
    </source>
</evidence>